<feature type="compositionally biased region" description="Polar residues" evidence="6">
    <location>
        <begin position="401"/>
        <end position="418"/>
    </location>
</feature>
<feature type="region of interest" description="Disordered" evidence="6">
    <location>
        <begin position="311"/>
        <end position="342"/>
    </location>
</feature>
<feature type="transmembrane region" description="Helical" evidence="7">
    <location>
        <begin position="30"/>
        <end position="53"/>
    </location>
</feature>
<dbReference type="PANTHER" id="PTHR33048">
    <property type="entry name" value="PTH11-LIKE INTEGRAL MEMBRANE PROTEIN (AFU_ORTHOLOGUE AFUA_5G11245)"/>
    <property type="match status" value="1"/>
</dbReference>
<protein>
    <recommendedName>
        <fullName evidence="8">Rhodopsin domain-containing protein</fullName>
    </recommendedName>
</protein>
<evidence type="ECO:0000256" key="7">
    <source>
        <dbReference type="SAM" id="Phobius"/>
    </source>
</evidence>
<dbReference type="GO" id="GO:0016020">
    <property type="term" value="C:membrane"/>
    <property type="evidence" value="ECO:0007669"/>
    <property type="project" value="UniProtKB-SubCell"/>
</dbReference>
<accession>A0A8H3J6D8</accession>
<dbReference type="OrthoDB" id="5342292at2759"/>
<feature type="domain" description="Rhodopsin" evidence="8">
    <location>
        <begin position="53"/>
        <end position="286"/>
    </location>
</feature>
<evidence type="ECO:0000256" key="3">
    <source>
        <dbReference type="ARBA" id="ARBA00022989"/>
    </source>
</evidence>
<evidence type="ECO:0000256" key="2">
    <source>
        <dbReference type="ARBA" id="ARBA00022692"/>
    </source>
</evidence>
<keyword evidence="4 7" id="KW-0472">Membrane</keyword>
<feature type="transmembrane region" description="Helical" evidence="7">
    <location>
        <begin position="193"/>
        <end position="217"/>
    </location>
</feature>
<dbReference type="InterPro" id="IPR049326">
    <property type="entry name" value="Rhodopsin_dom_fungi"/>
</dbReference>
<evidence type="ECO:0000256" key="1">
    <source>
        <dbReference type="ARBA" id="ARBA00004141"/>
    </source>
</evidence>
<dbReference type="AlphaFoldDB" id="A0A8H3J6D8"/>
<keyword evidence="3 7" id="KW-1133">Transmembrane helix</keyword>
<feature type="transmembrane region" description="Helical" evidence="7">
    <location>
        <begin position="73"/>
        <end position="94"/>
    </location>
</feature>
<comment type="caution">
    <text evidence="9">The sequence shown here is derived from an EMBL/GenBank/DDBJ whole genome shotgun (WGS) entry which is preliminary data.</text>
</comment>
<keyword evidence="10" id="KW-1185">Reference proteome</keyword>
<feature type="transmembrane region" description="Helical" evidence="7">
    <location>
        <begin position="118"/>
        <end position="141"/>
    </location>
</feature>
<gene>
    <name evidence="9" type="ORF">IMSHALPRED_002594</name>
</gene>
<evidence type="ECO:0000256" key="5">
    <source>
        <dbReference type="ARBA" id="ARBA00038359"/>
    </source>
</evidence>
<evidence type="ECO:0000256" key="6">
    <source>
        <dbReference type="SAM" id="MobiDB-lite"/>
    </source>
</evidence>
<feature type="compositionally biased region" description="Polar residues" evidence="6">
    <location>
        <begin position="319"/>
        <end position="342"/>
    </location>
</feature>
<feature type="transmembrane region" description="Helical" evidence="7">
    <location>
        <begin position="229"/>
        <end position="249"/>
    </location>
</feature>
<evidence type="ECO:0000259" key="8">
    <source>
        <dbReference type="Pfam" id="PF20684"/>
    </source>
</evidence>
<sequence length="418" mass="46316">MSSTSTSVQSIMIGGMPPPPGVVPNFVNPYSIAATIRAVAISYAVLTTLTTAIRLYTKVYIVKAHGWEDYTMFIAWAGFIAWFVVGVISLNYGLGTHQWDVPITKLITLAKWANLSEILYSPMIAITKLSICLQYTHIFVLNRGKKFWLLQGFIWVNLLYFAAHLFITLFQCTPRAKIWDPELPGTCLRYHDYTFATGLFNVVSDFLMLVFPIFCIWNLQMSTKRRLGVSAVFFVGILGLTASIVRVVYSGISDGSQDQTFTLSQVGECTVSEVVAGILAGNLVVFPRFFTTYSPKVTRLFSNYRSRKSNQPLLGATPTKASQSWGRNPNIKPSASWPGQHSAKTVSSDYVELKDQGYKADILVPYAGCASPLITNSTSQRGNPKPQPHNFMSKGNKAEESNGTWKTMNVSQSACQVE</sequence>
<dbReference type="Pfam" id="PF20684">
    <property type="entry name" value="Fung_rhodopsin"/>
    <property type="match status" value="1"/>
</dbReference>
<keyword evidence="2 7" id="KW-0812">Transmembrane</keyword>
<comment type="subcellular location">
    <subcellularLocation>
        <location evidence="1">Membrane</location>
        <topology evidence="1">Multi-pass membrane protein</topology>
    </subcellularLocation>
</comment>
<comment type="similarity">
    <text evidence="5">Belongs to the SAT4 family.</text>
</comment>
<evidence type="ECO:0000256" key="4">
    <source>
        <dbReference type="ARBA" id="ARBA00023136"/>
    </source>
</evidence>
<feature type="region of interest" description="Disordered" evidence="6">
    <location>
        <begin position="375"/>
        <end position="418"/>
    </location>
</feature>
<proteinExistence type="inferred from homology"/>
<feature type="transmembrane region" description="Helical" evidence="7">
    <location>
        <begin position="153"/>
        <end position="173"/>
    </location>
</feature>
<reference evidence="9" key="1">
    <citation type="submission" date="2021-03" db="EMBL/GenBank/DDBJ databases">
        <authorList>
            <person name="Tagirdzhanova G."/>
        </authorList>
    </citation>
    <scope>NUCLEOTIDE SEQUENCE</scope>
</reference>
<evidence type="ECO:0000313" key="10">
    <source>
        <dbReference type="Proteomes" id="UP000664534"/>
    </source>
</evidence>
<dbReference type="PANTHER" id="PTHR33048:SF160">
    <property type="entry name" value="SAT4 FAMILY MEMBRANE PROTEIN"/>
    <property type="match status" value="1"/>
</dbReference>
<evidence type="ECO:0000313" key="9">
    <source>
        <dbReference type="EMBL" id="CAF9941475.1"/>
    </source>
</evidence>
<name>A0A8H3J6D8_9LECA</name>
<organism evidence="9 10">
    <name type="scientific">Imshaugia aleurites</name>
    <dbReference type="NCBI Taxonomy" id="172621"/>
    <lineage>
        <taxon>Eukaryota</taxon>
        <taxon>Fungi</taxon>
        <taxon>Dikarya</taxon>
        <taxon>Ascomycota</taxon>
        <taxon>Pezizomycotina</taxon>
        <taxon>Lecanoromycetes</taxon>
        <taxon>OSLEUM clade</taxon>
        <taxon>Lecanoromycetidae</taxon>
        <taxon>Lecanorales</taxon>
        <taxon>Lecanorineae</taxon>
        <taxon>Parmeliaceae</taxon>
        <taxon>Imshaugia</taxon>
    </lineage>
</organism>
<dbReference type="Proteomes" id="UP000664534">
    <property type="component" value="Unassembled WGS sequence"/>
</dbReference>
<dbReference type="EMBL" id="CAJPDT010000149">
    <property type="protein sequence ID" value="CAF9941475.1"/>
    <property type="molecule type" value="Genomic_DNA"/>
</dbReference>
<dbReference type="InterPro" id="IPR052337">
    <property type="entry name" value="SAT4-like"/>
</dbReference>